<comment type="caution">
    <text evidence="1">The sequence shown here is derived from an EMBL/GenBank/DDBJ whole genome shotgun (WGS) entry which is preliminary data.</text>
</comment>
<name>A0AAD9UT43_ACRCE</name>
<proteinExistence type="predicted"/>
<dbReference type="EMBL" id="JARQWQ010000141">
    <property type="protein sequence ID" value="KAK2548660.1"/>
    <property type="molecule type" value="Genomic_DNA"/>
</dbReference>
<dbReference type="AlphaFoldDB" id="A0AAD9UT43"/>
<reference evidence="1" key="1">
    <citation type="journal article" date="2023" name="G3 (Bethesda)">
        <title>Whole genome assembly and annotation of the endangered Caribbean coral Acropora cervicornis.</title>
        <authorList>
            <person name="Selwyn J.D."/>
            <person name="Vollmer S.V."/>
        </authorList>
    </citation>
    <scope>NUCLEOTIDE SEQUENCE</scope>
    <source>
        <strain evidence="1">K2</strain>
    </source>
</reference>
<accession>A0AAD9UT43</accession>
<organism evidence="1 2">
    <name type="scientific">Acropora cervicornis</name>
    <name type="common">Staghorn coral</name>
    <dbReference type="NCBI Taxonomy" id="6130"/>
    <lineage>
        <taxon>Eukaryota</taxon>
        <taxon>Metazoa</taxon>
        <taxon>Cnidaria</taxon>
        <taxon>Anthozoa</taxon>
        <taxon>Hexacorallia</taxon>
        <taxon>Scleractinia</taxon>
        <taxon>Astrocoeniina</taxon>
        <taxon>Acroporidae</taxon>
        <taxon>Acropora</taxon>
    </lineage>
</organism>
<sequence length="153" mass="17149">MVDSCEDKTSFLQSNIQTGLGFLASIKTKTMHITEPLLINQRVKSLINKRKSALSLGDKDEFHQLRNLENRECKACWSKHYIRGAEHLKECSPAQWWTEVKKLSGTSKASGATDNIIKSLEHLNTGDVVETTGTSLPNCVNEGFLIPMKDFQP</sequence>
<reference evidence="1" key="2">
    <citation type="journal article" date="2023" name="Science">
        <title>Genomic signatures of disease resistance in endangered staghorn corals.</title>
        <authorList>
            <person name="Vollmer S.V."/>
            <person name="Selwyn J.D."/>
            <person name="Despard B.A."/>
            <person name="Roesel C.L."/>
        </authorList>
    </citation>
    <scope>NUCLEOTIDE SEQUENCE</scope>
    <source>
        <strain evidence="1">K2</strain>
    </source>
</reference>
<evidence type="ECO:0000313" key="1">
    <source>
        <dbReference type="EMBL" id="KAK2548660.1"/>
    </source>
</evidence>
<gene>
    <name evidence="1" type="ORF">P5673_031102</name>
</gene>
<evidence type="ECO:0000313" key="2">
    <source>
        <dbReference type="Proteomes" id="UP001249851"/>
    </source>
</evidence>
<dbReference type="Proteomes" id="UP001249851">
    <property type="component" value="Unassembled WGS sequence"/>
</dbReference>
<protein>
    <submittedName>
        <fullName evidence="1">Uncharacterized protein</fullName>
    </submittedName>
</protein>
<keyword evidence="2" id="KW-1185">Reference proteome</keyword>